<dbReference type="AlphaFoldDB" id="A0AAF3FA34"/>
<evidence type="ECO:0000313" key="2">
    <source>
        <dbReference type="WBParaSite" id="MBELARI_LOCUS3755"/>
    </source>
</evidence>
<keyword evidence="1" id="KW-1185">Reference proteome</keyword>
<organism evidence="1 2">
    <name type="scientific">Mesorhabditis belari</name>
    <dbReference type="NCBI Taxonomy" id="2138241"/>
    <lineage>
        <taxon>Eukaryota</taxon>
        <taxon>Metazoa</taxon>
        <taxon>Ecdysozoa</taxon>
        <taxon>Nematoda</taxon>
        <taxon>Chromadorea</taxon>
        <taxon>Rhabditida</taxon>
        <taxon>Rhabditina</taxon>
        <taxon>Rhabditomorpha</taxon>
        <taxon>Rhabditoidea</taxon>
        <taxon>Rhabditidae</taxon>
        <taxon>Mesorhabditinae</taxon>
        <taxon>Mesorhabditis</taxon>
    </lineage>
</organism>
<accession>A0AAF3FA34</accession>
<reference evidence="2" key="1">
    <citation type="submission" date="2024-02" db="UniProtKB">
        <authorList>
            <consortium name="WormBaseParasite"/>
        </authorList>
    </citation>
    <scope>IDENTIFICATION</scope>
</reference>
<evidence type="ECO:0000313" key="1">
    <source>
        <dbReference type="Proteomes" id="UP000887575"/>
    </source>
</evidence>
<name>A0AAF3FA34_9BILA</name>
<dbReference type="WBParaSite" id="MBELARI_LOCUS3755">
    <property type="protein sequence ID" value="MBELARI_LOCUS3755"/>
    <property type="gene ID" value="MBELARI_LOCUS3755"/>
</dbReference>
<protein>
    <submittedName>
        <fullName evidence="2">Uncharacterized protein</fullName>
    </submittedName>
</protein>
<sequence length="67" mass="7452">MSKIWCWHPKKSAPVEPVDEENYQCFFGRFTATCGFKAFLRLYTAVTVLGCEPFVVALLVGMISGGC</sequence>
<proteinExistence type="predicted"/>
<dbReference type="Proteomes" id="UP000887575">
    <property type="component" value="Unassembled WGS sequence"/>
</dbReference>